<protein>
    <submittedName>
        <fullName evidence="3">Oidioi.mRNA.OKI2018_I69.chr2.g8416.t1.cds</fullName>
    </submittedName>
</protein>
<evidence type="ECO:0000313" key="4">
    <source>
        <dbReference type="Proteomes" id="UP001158576"/>
    </source>
</evidence>
<evidence type="ECO:0000259" key="2">
    <source>
        <dbReference type="PROSITE" id="PS50102"/>
    </source>
</evidence>
<feature type="domain" description="RRM" evidence="2">
    <location>
        <begin position="253"/>
        <end position="325"/>
    </location>
</feature>
<dbReference type="InterPro" id="IPR012677">
    <property type="entry name" value="Nucleotide-bd_a/b_plait_sf"/>
</dbReference>
<sequence length="334" mass="37181">MIEYSDIKMAIQAKSGLHGQDIYSGCCSIKCEFARTDKLNVYKNDDTTWDYSVSSQGQGQKKPCGLLGDRPILPNGAAPFTAERESVPPQVPFPVYNADGHRYPPPRGMAPLDPQAYNAGFERYPPQESCNTSVVMVYGVDDNMSCQRLFNLLCVYGNVLKVKFLRSKNNTAMVQLGDPQAVDRCCQLLTGTRLFGNLLTLAPSKQLHLVDTSSAIFDLSDGSPSFMDFSSSRNHRFTSQKMAAMNRTQKPNKSLHYYNAPMDFSEKDIQEICSKENLTTVQIKVFPPKDSKVKTSSGIVEFSNTEEAVKALVLLNHLELEGRQILKLCFSSTK</sequence>
<dbReference type="SUPFAM" id="SSF54928">
    <property type="entry name" value="RNA-binding domain, RBD"/>
    <property type="match status" value="2"/>
</dbReference>
<dbReference type="EMBL" id="OU015567">
    <property type="protein sequence ID" value="CAG5114358.1"/>
    <property type="molecule type" value="Genomic_DNA"/>
</dbReference>
<dbReference type="InterPro" id="IPR055204">
    <property type="entry name" value="HNRNPL_RRM"/>
</dbReference>
<dbReference type="Pfam" id="PF13893">
    <property type="entry name" value="RRM_5"/>
    <property type="match status" value="1"/>
</dbReference>
<proteinExistence type="predicted"/>
<dbReference type="SMART" id="SM00360">
    <property type="entry name" value="RRM"/>
    <property type="match status" value="2"/>
</dbReference>
<keyword evidence="4" id="KW-1185">Reference proteome</keyword>
<dbReference type="Proteomes" id="UP001158576">
    <property type="component" value="Chromosome 2"/>
</dbReference>
<evidence type="ECO:0000313" key="3">
    <source>
        <dbReference type="EMBL" id="CAG5114358.1"/>
    </source>
</evidence>
<dbReference type="Gene3D" id="3.30.70.330">
    <property type="match status" value="3"/>
</dbReference>
<reference evidence="3 4" key="1">
    <citation type="submission" date="2021-04" db="EMBL/GenBank/DDBJ databases">
        <authorList>
            <person name="Bliznina A."/>
        </authorList>
    </citation>
    <scope>NUCLEOTIDE SEQUENCE [LARGE SCALE GENOMIC DNA]</scope>
</reference>
<gene>
    <name evidence="3" type="ORF">OKIOD_LOCUS17181</name>
</gene>
<organism evidence="3 4">
    <name type="scientific">Oikopleura dioica</name>
    <name type="common">Tunicate</name>
    <dbReference type="NCBI Taxonomy" id="34765"/>
    <lineage>
        <taxon>Eukaryota</taxon>
        <taxon>Metazoa</taxon>
        <taxon>Chordata</taxon>
        <taxon>Tunicata</taxon>
        <taxon>Appendicularia</taxon>
        <taxon>Copelata</taxon>
        <taxon>Oikopleuridae</taxon>
        <taxon>Oikopleura</taxon>
    </lineage>
</organism>
<dbReference type="PANTHER" id="PTHR15592">
    <property type="entry name" value="MATRIN 3/NUCLEAR PROTEIN 220-RELATED"/>
    <property type="match status" value="1"/>
</dbReference>
<dbReference type="Pfam" id="PF22976">
    <property type="entry name" value="RRM_10"/>
    <property type="match status" value="1"/>
</dbReference>
<accession>A0ABN7TFC0</accession>
<dbReference type="InterPro" id="IPR035979">
    <property type="entry name" value="RBD_domain_sf"/>
</dbReference>
<feature type="domain" description="RRM" evidence="2">
    <location>
        <begin position="133"/>
        <end position="206"/>
    </location>
</feature>
<keyword evidence="1" id="KW-0694">RNA-binding</keyword>
<dbReference type="InterPro" id="IPR000504">
    <property type="entry name" value="RRM_dom"/>
</dbReference>
<dbReference type="CDD" id="cd12424">
    <property type="entry name" value="RRM3_hnRNPL_like"/>
    <property type="match status" value="1"/>
</dbReference>
<dbReference type="PROSITE" id="PS50102">
    <property type="entry name" value="RRM"/>
    <property type="match status" value="2"/>
</dbReference>
<name>A0ABN7TFC0_OIKDI</name>
<evidence type="ECO:0000256" key="1">
    <source>
        <dbReference type="PROSITE-ProRule" id="PRU00176"/>
    </source>
</evidence>